<keyword evidence="12" id="KW-1185">Reference proteome</keyword>
<dbReference type="SUPFAM" id="SSF52283">
    <property type="entry name" value="Formate/glycerate dehydrogenase catalytic domain-like"/>
    <property type="match status" value="1"/>
</dbReference>
<dbReference type="GO" id="GO:0006740">
    <property type="term" value="P:NADPH regeneration"/>
    <property type="evidence" value="ECO:0007669"/>
    <property type="project" value="TreeGrafter"/>
</dbReference>
<dbReference type="PANTHER" id="PTHR10160">
    <property type="entry name" value="NAD(P) TRANSHYDROGENASE"/>
    <property type="match status" value="1"/>
</dbReference>
<keyword evidence="6" id="KW-1278">Translocase</keyword>
<accession>A0A2U8E4Q2</accession>
<evidence type="ECO:0000259" key="9">
    <source>
        <dbReference type="SMART" id="SM01002"/>
    </source>
</evidence>
<proteinExistence type="inferred from homology"/>
<evidence type="ECO:0000256" key="6">
    <source>
        <dbReference type="ARBA" id="ARBA00022967"/>
    </source>
</evidence>
<feature type="domain" description="Alanine dehydrogenase/pyridine nucleotide transhydrogenase N-terminal" evidence="10">
    <location>
        <begin position="4"/>
        <end position="139"/>
    </location>
</feature>
<dbReference type="InterPro" id="IPR008143">
    <property type="entry name" value="Ala_DH/PNT_CS2"/>
</dbReference>
<reference evidence="11 12" key="1">
    <citation type="journal article" date="2018" name="Syst. Appl. Microbiol.">
        <title>Ereboglobus luteus gen. nov. sp. nov. from cockroach guts, and new insights into the oxygen relationship of the genera Opitutus and Didymococcus (Verrucomicrobia: Opitutaceae).</title>
        <authorList>
            <person name="Tegtmeier D."/>
            <person name="Belitz A."/>
            <person name="Radek R."/>
            <person name="Heimerl T."/>
            <person name="Brune A."/>
        </authorList>
    </citation>
    <scope>NUCLEOTIDE SEQUENCE [LARGE SCALE GENOMIC DNA]</scope>
    <source>
        <strain evidence="11 12">Ho45</strain>
    </source>
</reference>
<organism evidence="11 12">
    <name type="scientific">Ereboglobus luteus</name>
    <dbReference type="NCBI Taxonomy" id="1796921"/>
    <lineage>
        <taxon>Bacteria</taxon>
        <taxon>Pseudomonadati</taxon>
        <taxon>Verrucomicrobiota</taxon>
        <taxon>Opitutia</taxon>
        <taxon>Opitutales</taxon>
        <taxon>Opitutaceae</taxon>
        <taxon>Ereboglobus</taxon>
    </lineage>
</organism>
<dbReference type="Gene3D" id="3.40.50.720">
    <property type="entry name" value="NAD(P)-binding Rossmann-like Domain"/>
    <property type="match status" value="2"/>
</dbReference>
<dbReference type="Pfam" id="PF01262">
    <property type="entry name" value="AlaDh_PNT_C"/>
    <property type="match status" value="1"/>
</dbReference>
<keyword evidence="5" id="KW-0521">NADP</keyword>
<dbReference type="SUPFAM" id="SSF51735">
    <property type="entry name" value="NAD(P)-binding Rossmann-fold domains"/>
    <property type="match status" value="1"/>
</dbReference>
<comment type="catalytic activity">
    <reaction evidence="8">
        <text>NAD(+) + NADPH + H(+)(in) = NADH + NADP(+) + H(+)(out)</text>
        <dbReference type="Rhea" id="RHEA:47992"/>
        <dbReference type="ChEBI" id="CHEBI:15378"/>
        <dbReference type="ChEBI" id="CHEBI:57540"/>
        <dbReference type="ChEBI" id="CHEBI:57783"/>
        <dbReference type="ChEBI" id="CHEBI:57945"/>
        <dbReference type="ChEBI" id="CHEBI:58349"/>
        <dbReference type="EC" id="7.1.1.1"/>
    </reaction>
</comment>
<dbReference type="GO" id="GO:0016491">
    <property type="term" value="F:oxidoreductase activity"/>
    <property type="evidence" value="ECO:0007669"/>
    <property type="project" value="InterPro"/>
</dbReference>
<dbReference type="CDD" id="cd05304">
    <property type="entry name" value="Rubrum_tdh"/>
    <property type="match status" value="1"/>
</dbReference>
<dbReference type="RefSeq" id="WP_108825620.1">
    <property type="nucleotide sequence ID" value="NZ_CP023004.1"/>
</dbReference>
<evidence type="ECO:0000313" key="11">
    <source>
        <dbReference type="EMBL" id="AWI09806.1"/>
    </source>
</evidence>
<dbReference type="PANTHER" id="PTHR10160:SF19">
    <property type="entry name" value="PROTON-TRANSLOCATING NAD(P)(+) TRANSHYDROGENASE"/>
    <property type="match status" value="1"/>
</dbReference>
<dbReference type="InterPro" id="IPR007886">
    <property type="entry name" value="AlaDH/PNT_N"/>
</dbReference>
<dbReference type="GO" id="GO:0050661">
    <property type="term" value="F:NADP binding"/>
    <property type="evidence" value="ECO:0007669"/>
    <property type="project" value="TreeGrafter"/>
</dbReference>
<evidence type="ECO:0000256" key="5">
    <source>
        <dbReference type="ARBA" id="ARBA00022857"/>
    </source>
</evidence>
<keyword evidence="7" id="KW-0520">NAD</keyword>
<feature type="domain" description="Alanine dehydrogenase/pyridine nucleotide transhydrogenase NAD(H)-binding" evidence="9">
    <location>
        <begin position="148"/>
        <end position="313"/>
    </location>
</feature>
<dbReference type="OrthoDB" id="9804592at2"/>
<dbReference type="SMART" id="SM01002">
    <property type="entry name" value="AlaDh_PNT_C"/>
    <property type="match status" value="1"/>
</dbReference>
<evidence type="ECO:0000256" key="2">
    <source>
        <dbReference type="ARBA" id="ARBA00005689"/>
    </source>
</evidence>
<evidence type="ECO:0000256" key="7">
    <source>
        <dbReference type="ARBA" id="ARBA00023027"/>
    </source>
</evidence>
<dbReference type="AlphaFoldDB" id="A0A2U8E4Q2"/>
<comment type="function">
    <text evidence="1">The transhydrogenation between NADH and NADP is coupled to respiration and ATP hydrolysis and functions as a proton pump across the membrane.</text>
</comment>
<comment type="similarity">
    <text evidence="2">Belongs to the AlaDH/PNT family.</text>
</comment>
<evidence type="ECO:0000256" key="4">
    <source>
        <dbReference type="ARBA" id="ARBA00022741"/>
    </source>
</evidence>
<dbReference type="SMART" id="SM01003">
    <property type="entry name" value="AlaDh_PNT_N"/>
    <property type="match status" value="1"/>
</dbReference>
<dbReference type="Proteomes" id="UP000244896">
    <property type="component" value="Chromosome"/>
</dbReference>
<dbReference type="GO" id="GO:0008750">
    <property type="term" value="F:proton-translocating NAD(P)+ transhydrogenase activity"/>
    <property type="evidence" value="ECO:0007669"/>
    <property type="project" value="UniProtKB-EC"/>
</dbReference>
<dbReference type="InterPro" id="IPR036291">
    <property type="entry name" value="NAD(P)-bd_dom_sf"/>
</dbReference>
<dbReference type="KEGG" id="elut:CKA38_11585"/>
<dbReference type="GO" id="GO:0005886">
    <property type="term" value="C:plasma membrane"/>
    <property type="evidence" value="ECO:0007669"/>
    <property type="project" value="TreeGrafter"/>
</dbReference>
<evidence type="ECO:0000313" key="12">
    <source>
        <dbReference type="Proteomes" id="UP000244896"/>
    </source>
</evidence>
<dbReference type="EMBL" id="CP023004">
    <property type="protein sequence ID" value="AWI09806.1"/>
    <property type="molecule type" value="Genomic_DNA"/>
</dbReference>
<protein>
    <recommendedName>
        <fullName evidence="3">proton-translocating NAD(P)(+) transhydrogenase</fullName>
        <ecNumber evidence="3">7.1.1.1</ecNumber>
    </recommendedName>
</protein>
<dbReference type="PROSITE" id="PS00837">
    <property type="entry name" value="ALADH_PNT_2"/>
    <property type="match status" value="1"/>
</dbReference>
<name>A0A2U8E4Q2_9BACT</name>
<dbReference type="EC" id="7.1.1.1" evidence="3"/>
<evidence type="ECO:0000256" key="3">
    <source>
        <dbReference type="ARBA" id="ARBA00012943"/>
    </source>
</evidence>
<evidence type="ECO:0000256" key="8">
    <source>
        <dbReference type="ARBA" id="ARBA00048202"/>
    </source>
</evidence>
<gene>
    <name evidence="11" type="ORF">CKA38_11585</name>
</gene>
<keyword evidence="4" id="KW-0547">Nucleotide-binding</keyword>
<evidence type="ECO:0000256" key="1">
    <source>
        <dbReference type="ARBA" id="ARBA00003943"/>
    </source>
</evidence>
<sequence>MHIHCPIETTPNETRVTLLPDSVKTLVAAGLAVSLPRGFGKTCLIPDSDYEAVGATMTGDADAALASADIVLGIAAPTPERIARLKPGCLHLSFLDPFNQSALIQTLAQKNISAVSLEMIPRSTLAQKMDVLSSQANLAGYAAVLLASTRLNKIFPMMMTPSGTLSPARVFIVGVGVAGLQAIATAKRLGARVDAFDTRPVVEEQVKSLGAKFVKIDLGDTGQTAQGYAKELTPEQIEKQRAGMAKVCAQSDVIITTAKLFGRKSPVIITDEMVRGMKPGSVIVDLAASGGGNVALTKPGGETVTENGVTIIGPECLERTLPLHASQMLSANLTNFITHFWNAKEKQLPIDTADSIMGGCLITHGGQVVHPSFAPKTTA</sequence>
<evidence type="ECO:0000259" key="10">
    <source>
        <dbReference type="SMART" id="SM01003"/>
    </source>
</evidence>
<dbReference type="Pfam" id="PF05222">
    <property type="entry name" value="AlaDh_PNT_N"/>
    <property type="match status" value="1"/>
</dbReference>
<dbReference type="InterPro" id="IPR007698">
    <property type="entry name" value="AlaDH/PNT_NAD(H)-bd"/>
</dbReference>